<proteinExistence type="predicted"/>
<feature type="domain" description="Guanylate cyclase" evidence="2">
    <location>
        <begin position="117"/>
        <end position="249"/>
    </location>
</feature>
<dbReference type="GO" id="GO:0009190">
    <property type="term" value="P:cyclic nucleotide biosynthetic process"/>
    <property type="evidence" value="ECO:0007669"/>
    <property type="project" value="InterPro"/>
</dbReference>
<gene>
    <name evidence="3" type="ORF">SAMN02745121_08273</name>
</gene>
<keyword evidence="4" id="KW-1185">Reference proteome</keyword>
<evidence type="ECO:0000313" key="4">
    <source>
        <dbReference type="Proteomes" id="UP000199400"/>
    </source>
</evidence>
<dbReference type="AlphaFoldDB" id="A0A1I2HW40"/>
<evidence type="ECO:0000313" key="3">
    <source>
        <dbReference type="EMBL" id="SFF34375.1"/>
    </source>
</evidence>
<dbReference type="PANTHER" id="PTHR43081:SF1">
    <property type="entry name" value="ADENYLATE CYCLASE, TERMINAL-DIFFERENTIATION SPECIFIC"/>
    <property type="match status" value="1"/>
</dbReference>
<dbReference type="Proteomes" id="UP000199400">
    <property type="component" value="Unassembled WGS sequence"/>
</dbReference>
<keyword evidence="1" id="KW-0175">Coiled coil</keyword>
<dbReference type="SMART" id="SM00044">
    <property type="entry name" value="CYCc"/>
    <property type="match status" value="1"/>
</dbReference>
<evidence type="ECO:0000259" key="2">
    <source>
        <dbReference type="PROSITE" id="PS50125"/>
    </source>
</evidence>
<accession>A0A1I2HW40</accession>
<dbReference type="OrthoDB" id="9806735at2"/>
<sequence length="408" mass="43809">MLTEDPRWRRVLADPDAAAELLADPAARAEFVAAVAALQAEHDDLVLLHDSTLEHANEIEEQLAVKIEQVEALVVELELRNAFIRQVFGRHVTDEVVNTLLASPEGRQLGGERRTLTILISDLRGFSTLCEGLGPEQVVAILNIYLGAMAEVIGEYRGSINEFIGDAILAVFGAPVPQEDHPERAVACAIAMQRAMGRVNAELAEHGLPALEMGIGVHTGEVVVGNIGSNKRAKYGVVGRHVNLTSRIESYTVGGQVLISESAARALGDRLRTRGCFEVRPKGVREPITIHDVTGVDGPFAIHMTEEPAEWRVLAEPQPLVFTALEGKDTGGQEVPALLVAHDDRHNAELQVAAPLPLRADLKLVLAALPGVDAYAKVVAAAPGRATVRFTALPRALQELLDGLPARA</sequence>
<dbReference type="InterPro" id="IPR050697">
    <property type="entry name" value="Adenylyl/Guanylyl_Cyclase_3/4"/>
</dbReference>
<dbReference type="InterPro" id="IPR001054">
    <property type="entry name" value="A/G_cyclase"/>
</dbReference>
<organism evidence="3 4">
    <name type="scientific">Nannocystis exedens</name>
    <dbReference type="NCBI Taxonomy" id="54"/>
    <lineage>
        <taxon>Bacteria</taxon>
        <taxon>Pseudomonadati</taxon>
        <taxon>Myxococcota</taxon>
        <taxon>Polyangia</taxon>
        <taxon>Nannocystales</taxon>
        <taxon>Nannocystaceae</taxon>
        <taxon>Nannocystis</taxon>
    </lineage>
</organism>
<protein>
    <submittedName>
        <fullName evidence="3">Adenylate cyclase, class 3</fullName>
    </submittedName>
</protein>
<dbReference type="GO" id="GO:0035556">
    <property type="term" value="P:intracellular signal transduction"/>
    <property type="evidence" value="ECO:0007669"/>
    <property type="project" value="InterPro"/>
</dbReference>
<feature type="coiled-coil region" evidence="1">
    <location>
        <begin position="53"/>
        <end position="80"/>
    </location>
</feature>
<evidence type="ECO:0000256" key="1">
    <source>
        <dbReference type="SAM" id="Coils"/>
    </source>
</evidence>
<dbReference type="Pfam" id="PF00211">
    <property type="entry name" value="Guanylate_cyc"/>
    <property type="match status" value="1"/>
</dbReference>
<dbReference type="Gene3D" id="3.30.70.1230">
    <property type="entry name" value="Nucleotide cyclase"/>
    <property type="match status" value="1"/>
</dbReference>
<name>A0A1I2HW40_9BACT</name>
<dbReference type="STRING" id="54.SAMN02745121_08273"/>
<dbReference type="PROSITE" id="PS50125">
    <property type="entry name" value="GUANYLATE_CYCLASE_2"/>
    <property type="match status" value="1"/>
</dbReference>
<dbReference type="InterPro" id="IPR029787">
    <property type="entry name" value="Nucleotide_cyclase"/>
</dbReference>
<reference evidence="4" key="1">
    <citation type="submission" date="2016-10" db="EMBL/GenBank/DDBJ databases">
        <authorList>
            <person name="Varghese N."/>
            <person name="Submissions S."/>
        </authorList>
    </citation>
    <scope>NUCLEOTIDE SEQUENCE [LARGE SCALE GENOMIC DNA]</scope>
    <source>
        <strain evidence="4">ATCC 25963</strain>
    </source>
</reference>
<dbReference type="EMBL" id="FOMX01000050">
    <property type="protein sequence ID" value="SFF34375.1"/>
    <property type="molecule type" value="Genomic_DNA"/>
</dbReference>
<dbReference type="CDD" id="cd07302">
    <property type="entry name" value="CHD"/>
    <property type="match status" value="1"/>
</dbReference>
<dbReference type="PANTHER" id="PTHR43081">
    <property type="entry name" value="ADENYLATE CYCLASE, TERMINAL-DIFFERENTIATION SPECIFIC-RELATED"/>
    <property type="match status" value="1"/>
</dbReference>
<dbReference type="SUPFAM" id="SSF55073">
    <property type="entry name" value="Nucleotide cyclase"/>
    <property type="match status" value="1"/>
</dbReference>
<dbReference type="GO" id="GO:0004016">
    <property type="term" value="F:adenylate cyclase activity"/>
    <property type="evidence" value="ECO:0007669"/>
    <property type="project" value="UniProtKB-ARBA"/>
</dbReference>
<dbReference type="RefSeq" id="WP_096333949.1">
    <property type="nucleotide sequence ID" value="NZ_FOMX01000050.1"/>
</dbReference>